<gene>
    <name evidence="1" type="ORF">QM012_001183</name>
</gene>
<comment type="caution">
    <text evidence="1">The sequence shown here is derived from an EMBL/GenBank/DDBJ whole genome shotgun (WGS) entry which is preliminary data.</text>
</comment>
<protein>
    <submittedName>
        <fullName evidence="1">Uncharacterized protein</fullName>
    </submittedName>
</protein>
<proteinExistence type="predicted"/>
<evidence type="ECO:0000313" key="1">
    <source>
        <dbReference type="EMBL" id="KAK6003338.1"/>
    </source>
</evidence>
<dbReference type="Proteomes" id="UP001341245">
    <property type="component" value="Unassembled WGS sequence"/>
</dbReference>
<evidence type="ECO:0000313" key="2">
    <source>
        <dbReference type="Proteomes" id="UP001341245"/>
    </source>
</evidence>
<name>A0ABR0TFX7_AURPU</name>
<reference evidence="1 2" key="1">
    <citation type="submission" date="2023-11" db="EMBL/GenBank/DDBJ databases">
        <title>Draft genome sequence and annotation of the polyextremotolerant black yeast-like fungus Aureobasidium pullulans NRRL 62042.</title>
        <authorList>
            <person name="Dielentheis-Frenken M.R.E."/>
            <person name="Wibberg D."/>
            <person name="Blank L.M."/>
            <person name="Tiso T."/>
        </authorList>
    </citation>
    <scope>NUCLEOTIDE SEQUENCE [LARGE SCALE GENOMIC DNA]</scope>
    <source>
        <strain evidence="1 2">NRRL 62042</strain>
    </source>
</reference>
<keyword evidence="2" id="KW-1185">Reference proteome</keyword>
<sequence>MASQDNNESLLNDPQRRNLTRRLLLEEQQRRIETRKMIETSYRSPICPHHTVSGHSDCLYCYQNDNAQPYSSSDTLLRSLTRSRSQATPTFAKTEALHLPSSASTKETINHLNQLIKPRSTASTVFLTDDSVYNQEPYRKLISSKPRMPDLTPTKAATSATALSVLTEPKSAPTLSWAELPVEKGFVPVRIPSTFSHFLSLPLEIRKCIYVYLVHNGIHGLLIPKDLKAYHQAPITRVNRQIRSESIEMVYTENAYNAKNRELIKFGPSFTLLVGDARLKLIRNFAWYTAKRYLYVNFSPCGSGYQYHITYDGPKGNEEVGAIARERAYQVWEYLKSQGRLSGFTAEHVRIISDIVLRIAPRAKAKVDEEPTE</sequence>
<organism evidence="1 2">
    <name type="scientific">Aureobasidium pullulans</name>
    <name type="common">Black yeast</name>
    <name type="synonym">Pullularia pullulans</name>
    <dbReference type="NCBI Taxonomy" id="5580"/>
    <lineage>
        <taxon>Eukaryota</taxon>
        <taxon>Fungi</taxon>
        <taxon>Dikarya</taxon>
        <taxon>Ascomycota</taxon>
        <taxon>Pezizomycotina</taxon>
        <taxon>Dothideomycetes</taxon>
        <taxon>Dothideomycetidae</taxon>
        <taxon>Dothideales</taxon>
        <taxon>Saccotheciaceae</taxon>
        <taxon>Aureobasidium</taxon>
    </lineage>
</organism>
<accession>A0ABR0TFX7</accession>
<dbReference type="EMBL" id="JASGXD010000010">
    <property type="protein sequence ID" value="KAK6003338.1"/>
    <property type="molecule type" value="Genomic_DNA"/>
</dbReference>